<comment type="caution">
    <text evidence="2">The sequence shown here is derived from an EMBL/GenBank/DDBJ whole genome shotgun (WGS) entry which is preliminary data.</text>
</comment>
<evidence type="ECO:0000256" key="1">
    <source>
        <dbReference type="SAM" id="MobiDB-lite"/>
    </source>
</evidence>
<organism evidence="2 3">
    <name type="scientific">Streptomyces lavendulocolor</name>
    <dbReference type="NCBI Taxonomy" id="67316"/>
    <lineage>
        <taxon>Bacteria</taxon>
        <taxon>Bacillati</taxon>
        <taxon>Actinomycetota</taxon>
        <taxon>Actinomycetes</taxon>
        <taxon>Kitasatosporales</taxon>
        <taxon>Streptomycetaceae</taxon>
        <taxon>Streptomyces</taxon>
    </lineage>
</organism>
<name>A0ABV2W5A4_9ACTN</name>
<dbReference type="RefSeq" id="WP_359658677.1">
    <property type="nucleotide sequence ID" value="NZ_JBEXZO010000051.1"/>
</dbReference>
<gene>
    <name evidence="2" type="ORF">ABZ508_15345</name>
</gene>
<dbReference type="EMBL" id="JBEXZR010000011">
    <property type="protein sequence ID" value="MEU0708727.1"/>
    <property type="molecule type" value="Genomic_DNA"/>
</dbReference>
<reference evidence="2 3" key="1">
    <citation type="submission" date="2024-06" db="EMBL/GenBank/DDBJ databases">
        <title>The Natural Products Discovery Center: Release of the First 8490 Sequenced Strains for Exploring Actinobacteria Biosynthetic Diversity.</title>
        <authorList>
            <person name="Kalkreuter E."/>
            <person name="Kautsar S.A."/>
            <person name="Yang D."/>
            <person name="Bader C.D."/>
            <person name="Teijaro C.N."/>
            <person name="Fluegel L."/>
            <person name="Davis C.M."/>
            <person name="Simpson J.R."/>
            <person name="Lauterbach L."/>
            <person name="Steele A.D."/>
            <person name="Gui C."/>
            <person name="Meng S."/>
            <person name="Li G."/>
            <person name="Viehrig K."/>
            <person name="Ye F."/>
            <person name="Su P."/>
            <person name="Kiefer A.F."/>
            <person name="Nichols A."/>
            <person name="Cepeda A.J."/>
            <person name="Yan W."/>
            <person name="Fan B."/>
            <person name="Jiang Y."/>
            <person name="Adhikari A."/>
            <person name="Zheng C.-J."/>
            <person name="Schuster L."/>
            <person name="Cowan T.M."/>
            <person name="Smanski M.J."/>
            <person name="Chevrette M.G."/>
            <person name="De Carvalho L.P.S."/>
            <person name="Shen B."/>
        </authorList>
    </citation>
    <scope>NUCLEOTIDE SEQUENCE [LARGE SCALE GENOMIC DNA]</scope>
    <source>
        <strain evidence="2 3">NPDC006337</strain>
    </source>
</reference>
<sequence>MDVARALPTLTLAAAFLVLAVIVARLSAAGDARGSGTAGPRPAARRGGAPAPGRPHPRGRQPV</sequence>
<protein>
    <submittedName>
        <fullName evidence="2">Uncharacterized protein</fullName>
    </submittedName>
</protein>
<evidence type="ECO:0000313" key="3">
    <source>
        <dbReference type="Proteomes" id="UP001550378"/>
    </source>
</evidence>
<dbReference type="Proteomes" id="UP001550378">
    <property type="component" value="Unassembled WGS sequence"/>
</dbReference>
<proteinExistence type="predicted"/>
<feature type="region of interest" description="Disordered" evidence="1">
    <location>
        <begin position="29"/>
        <end position="63"/>
    </location>
</feature>
<feature type="compositionally biased region" description="Low complexity" evidence="1">
    <location>
        <begin position="29"/>
        <end position="51"/>
    </location>
</feature>
<accession>A0ABV2W5A4</accession>
<evidence type="ECO:0000313" key="2">
    <source>
        <dbReference type="EMBL" id="MEU0708727.1"/>
    </source>
</evidence>
<keyword evidence="3" id="KW-1185">Reference proteome</keyword>